<organism evidence="2 3">
    <name type="scientific">Photorhabdus akhurstii</name>
    <dbReference type="NCBI Taxonomy" id="171438"/>
    <lineage>
        <taxon>Bacteria</taxon>
        <taxon>Pseudomonadati</taxon>
        <taxon>Pseudomonadota</taxon>
        <taxon>Gammaproteobacteria</taxon>
        <taxon>Enterobacterales</taxon>
        <taxon>Morganellaceae</taxon>
        <taxon>Photorhabdus</taxon>
    </lineage>
</organism>
<name>A0ABX8LTC2_9GAMM</name>
<evidence type="ECO:0000313" key="2">
    <source>
        <dbReference type="EMBL" id="QXF33646.1"/>
    </source>
</evidence>
<accession>A0ABX8LTC2</accession>
<proteinExistence type="predicted"/>
<evidence type="ECO:0000256" key="1">
    <source>
        <dbReference type="SAM" id="SignalP"/>
    </source>
</evidence>
<dbReference type="RefSeq" id="WP_052105697.1">
    <property type="nucleotide sequence ID" value="NZ_CP020335.1"/>
</dbReference>
<dbReference type="EMBL" id="CP020335">
    <property type="protein sequence ID" value="QXF33646.1"/>
    <property type="molecule type" value="Genomic_DNA"/>
</dbReference>
<sequence>MKKLLPIPIIALNLLAFNSFATELEKNNPYPNLTPKQVIERVNSMGARKFVTSTLPNTDDSTWDYILSHISSGDPEWLNIVPILSTGVDAGSAEDLTIAVATAIPKNASVVLSVLNNANISISTESVCSLPFYSGTEAEINKYIVESIRALYKSKKGENCLKILVNTIGKSKKFQEY</sequence>
<evidence type="ECO:0000313" key="3">
    <source>
        <dbReference type="Proteomes" id="UP000693715"/>
    </source>
</evidence>
<reference evidence="2 3" key="1">
    <citation type="submission" date="2017-03" db="EMBL/GenBank/DDBJ databases">
        <title>Genome comparison of Photorhabdus luminescens strain 0813-124 phase variants.</title>
        <authorList>
            <person name="Chien C.-C."/>
            <person name="Chen W.-J."/>
            <person name="Shih M.-C."/>
            <person name="Hsieh F.-C."/>
        </authorList>
    </citation>
    <scope>NUCLEOTIDE SEQUENCE [LARGE SCALE GENOMIC DNA]</scope>
    <source>
        <strain evidence="2 3">0813-124 phase II</strain>
    </source>
</reference>
<gene>
    <name evidence="2" type="ORF">B0X70_11195</name>
</gene>
<feature type="chain" id="PRO_5045384240" evidence="1">
    <location>
        <begin position="22"/>
        <end position="177"/>
    </location>
</feature>
<feature type="signal peptide" evidence="1">
    <location>
        <begin position="1"/>
        <end position="21"/>
    </location>
</feature>
<protein>
    <submittedName>
        <fullName evidence="2">Uncharacterized protein</fullName>
    </submittedName>
</protein>
<dbReference type="Proteomes" id="UP000693715">
    <property type="component" value="Chromosome"/>
</dbReference>
<keyword evidence="3" id="KW-1185">Reference proteome</keyword>
<keyword evidence="1" id="KW-0732">Signal</keyword>